<dbReference type="RefSeq" id="WP_346064108.1">
    <property type="nucleotide sequence ID" value="NZ_BAAADR010000045.1"/>
</dbReference>
<accession>A0ABW2F1K4</accession>
<dbReference type="EMBL" id="JBHSZP010000049">
    <property type="protein sequence ID" value="MFC7091915.1"/>
    <property type="molecule type" value="Genomic_DNA"/>
</dbReference>
<comment type="caution">
    <text evidence="1">The sequence shown here is derived from an EMBL/GenBank/DDBJ whole genome shotgun (WGS) entry which is preliminary data.</text>
</comment>
<sequence length="50" mass="5381">MNSRYLVKQGGTPRCDLPGSPYFSRIAAKRAAAHAGIESPVIIAVKRRLG</sequence>
<proteinExistence type="predicted"/>
<gene>
    <name evidence="1" type="ORF">ACFQH5_20435</name>
</gene>
<dbReference type="Proteomes" id="UP001596411">
    <property type="component" value="Unassembled WGS sequence"/>
</dbReference>
<organism evidence="1 2">
    <name type="scientific">Halomonas salifodinae</name>
    <dbReference type="NCBI Taxonomy" id="438745"/>
    <lineage>
        <taxon>Bacteria</taxon>
        <taxon>Pseudomonadati</taxon>
        <taxon>Pseudomonadota</taxon>
        <taxon>Gammaproteobacteria</taxon>
        <taxon>Oceanospirillales</taxon>
        <taxon>Halomonadaceae</taxon>
        <taxon>Halomonas</taxon>
    </lineage>
</organism>
<reference evidence="2" key="1">
    <citation type="journal article" date="2019" name="Int. J. Syst. Evol. Microbiol.">
        <title>The Global Catalogue of Microorganisms (GCM) 10K type strain sequencing project: providing services to taxonomists for standard genome sequencing and annotation.</title>
        <authorList>
            <consortium name="The Broad Institute Genomics Platform"/>
            <consortium name="The Broad Institute Genome Sequencing Center for Infectious Disease"/>
            <person name="Wu L."/>
            <person name="Ma J."/>
        </authorList>
    </citation>
    <scope>NUCLEOTIDE SEQUENCE [LARGE SCALE GENOMIC DNA]</scope>
    <source>
        <strain evidence="2">CGMCC 1.13666</strain>
    </source>
</reference>
<name>A0ABW2F1K4_9GAMM</name>
<evidence type="ECO:0000313" key="2">
    <source>
        <dbReference type="Proteomes" id="UP001596411"/>
    </source>
</evidence>
<keyword evidence="2" id="KW-1185">Reference proteome</keyword>
<protein>
    <submittedName>
        <fullName evidence="1">Uncharacterized protein</fullName>
    </submittedName>
</protein>
<evidence type="ECO:0000313" key="1">
    <source>
        <dbReference type="EMBL" id="MFC7091915.1"/>
    </source>
</evidence>